<evidence type="ECO:0000259" key="1">
    <source>
        <dbReference type="PROSITE" id="PS50280"/>
    </source>
</evidence>
<reference evidence="2 3" key="1">
    <citation type="submission" date="2024-01" db="EMBL/GenBank/DDBJ databases">
        <authorList>
            <person name="Allen C."/>
            <person name="Tagirdzhanova G."/>
        </authorList>
    </citation>
    <scope>NUCLEOTIDE SEQUENCE [LARGE SCALE GENOMIC DNA]</scope>
</reference>
<dbReference type="SMART" id="SM00317">
    <property type="entry name" value="SET"/>
    <property type="match status" value="1"/>
</dbReference>
<dbReference type="CDD" id="cd20071">
    <property type="entry name" value="SET_SMYD"/>
    <property type="match status" value="1"/>
</dbReference>
<dbReference type="InterPro" id="IPR046341">
    <property type="entry name" value="SET_dom_sf"/>
</dbReference>
<evidence type="ECO:0000313" key="3">
    <source>
        <dbReference type="Proteomes" id="UP001642406"/>
    </source>
</evidence>
<dbReference type="PROSITE" id="PS50280">
    <property type="entry name" value="SET"/>
    <property type="match status" value="1"/>
</dbReference>
<dbReference type="Gene3D" id="2.170.270.10">
    <property type="entry name" value="SET domain"/>
    <property type="match status" value="1"/>
</dbReference>
<comment type="caution">
    <text evidence="2">The sequence shown here is derived from an EMBL/GenBank/DDBJ whole genome shotgun (WGS) entry which is preliminary data.</text>
</comment>
<keyword evidence="3" id="KW-1185">Reference proteome</keyword>
<protein>
    <submittedName>
        <fullName evidence="2">SET domain-containing protein 5</fullName>
    </submittedName>
</protein>
<feature type="domain" description="SET" evidence="1">
    <location>
        <begin position="1"/>
        <end position="162"/>
    </location>
</feature>
<dbReference type="Proteomes" id="UP001642406">
    <property type="component" value="Unassembled WGS sequence"/>
</dbReference>
<sequence length="284" mass="30959">MTPDKGRGLFAVVNISRGTRLLVEDPLVTITPPPLVPSMGFSLAVIEPLVAEAYAQLTRTQKEQYLSCHEVRFGDEGKDEESQTDDVASVPSGRLLRILRSNAYNTRDGRVGLYPLVALINHDCRPNVLNTDLWVPETLTWQRIIVAARDIAAGEEIVTTYVPLLADTATRRSRLSQYGFTCMCKTCAASSSHEDGTRVRMRQILDALEELEEQPAPNQSPEILAGHAADLAAYIAGNGFVDYAVGTSRLAAVFAGRAGDTETASYWTAVHRANLALAGEDIAW</sequence>
<dbReference type="InterPro" id="IPR001214">
    <property type="entry name" value="SET_dom"/>
</dbReference>
<proteinExistence type="predicted"/>
<dbReference type="Pfam" id="PF00856">
    <property type="entry name" value="SET"/>
    <property type="match status" value="1"/>
</dbReference>
<dbReference type="EMBL" id="CAWUHC010000021">
    <property type="protein sequence ID" value="CAK7217735.1"/>
    <property type="molecule type" value="Genomic_DNA"/>
</dbReference>
<dbReference type="InterPro" id="IPR053185">
    <property type="entry name" value="SET_domain_protein"/>
</dbReference>
<organism evidence="2 3">
    <name type="scientific">Sporothrix bragantina</name>
    <dbReference type="NCBI Taxonomy" id="671064"/>
    <lineage>
        <taxon>Eukaryota</taxon>
        <taxon>Fungi</taxon>
        <taxon>Dikarya</taxon>
        <taxon>Ascomycota</taxon>
        <taxon>Pezizomycotina</taxon>
        <taxon>Sordariomycetes</taxon>
        <taxon>Sordariomycetidae</taxon>
        <taxon>Ophiostomatales</taxon>
        <taxon>Ophiostomataceae</taxon>
        <taxon>Sporothrix</taxon>
    </lineage>
</organism>
<dbReference type="PANTHER" id="PTHR47332">
    <property type="entry name" value="SET DOMAIN-CONTAINING PROTEIN 5"/>
    <property type="match status" value="1"/>
</dbReference>
<accession>A0ABP0BDT0</accession>
<name>A0ABP0BDT0_9PEZI</name>
<evidence type="ECO:0000313" key="2">
    <source>
        <dbReference type="EMBL" id="CAK7217735.1"/>
    </source>
</evidence>
<dbReference type="PANTHER" id="PTHR47332:SF4">
    <property type="entry name" value="SET DOMAIN-CONTAINING PROTEIN 5"/>
    <property type="match status" value="1"/>
</dbReference>
<dbReference type="SUPFAM" id="SSF82199">
    <property type="entry name" value="SET domain"/>
    <property type="match status" value="1"/>
</dbReference>
<gene>
    <name evidence="2" type="primary">SET5_1</name>
    <name evidence="2" type="ORF">SBRCBS47491_003271</name>
</gene>